<keyword evidence="1" id="KW-0418">Kinase</keyword>
<dbReference type="AlphaFoldDB" id="A0A5C4JBF6"/>
<dbReference type="InterPro" id="IPR050267">
    <property type="entry name" value="Anti-sigma-factor_SerPK"/>
</dbReference>
<comment type="caution">
    <text evidence="3">The sequence shown here is derived from an EMBL/GenBank/DDBJ whole genome shotgun (WGS) entry which is preliminary data.</text>
</comment>
<dbReference type="Gene3D" id="3.30.565.10">
    <property type="entry name" value="Histidine kinase-like ATPase, C-terminal domain"/>
    <property type="match status" value="1"/>
</dbReference>
<organism evidence="3 4">
    <name type="scientific">Actinomadura soli</name>
    <dbReference type="NCBI Taxonomy" id="2508997"/>
    <lineage>
        <taxon>Bacteria</taxon>
        <taxon>Bacillati</taxon>
        <taxon>Actinomycetota</taxon>
        <taxon>Actinomycetes</taxon>
        <taxon>Streptosporangiales</taxon>
        <taxon>Thermomonosporaceae</taxon>
        <taxon>Actinomadura</taxon>
    </lineage>
</organism>
<dbReference type="SUPFAM" id="SSF55874">
    <property type="entry name" value="ATPase domain of HSP90 chaperone/DNA topoisomerase II/histidine kinase"/>
    <property type="match status" value="1"/>
</dbReference>
<dbReference type="GO" id="GO:0005524">
    <property type="term" value="F:ATP binding"/>
    <property type="evidence" value="ECO:0007669"/>
    <property type="project" value="UniProtKB-KW"/>
</dbReference>
<keyword evidence="3" id="KW-0547">Nucleotide-binding</keyword>
<keyword evidence="4" id="KW-1185">Reference proteome</keyword>
<dbReference type="InterPro" id="IPR036890">
    <property type="entry name" value="HATPase_C_sf"/>
</dbReference>
<evidence type="ECO:0000259" key="2">
    <source>
        <dbReference type="Pfam" id="PF13581"/>
    </source>
</evidence>
<dbReference type="CDD" id="cd16936">
    <property type="entry name" value="HATPase_RsbW-like"/>
    <property type="match status" value="1"/>
</dbReference>
<evidence type="ECO:0000313" key="3">
    <source>
        <dbReference type="EMBL" id="TMR00004.1"/>
    </source>
</evidence>
<keyword evidence="3" id="KW-0067">ATP-binding</keyword>
<dbReference type="Pfam" id="PF13581">
    <property type="entry name" value="HATPase_c_2"/>
    <property type="match status" value="1"/>
</dbReference>
<proteinExistence type="predicted"/>
<feature type="domain" description="Histidine kinase/HSP90-like ATPase" evidence="2">
    <location>
        <begin position="40"/>
        <end position="146"/>
    </location>
</feature>
<dbReference type="PANTHER" id="PTHR35526">
    <property type="entry name" value="ANTI-SIGMA-F FACTOR RSBW-RELATED"/>
    <property type="match status" value="1"/>
</dbReference>
<dbReference type="InterPro" id="IPR003594">
    <property type="entry name" value="HATPase_dom"/>
</dbReference>
<dbReference type="PANTHER" id="PTHR35526:SF3">
    <property type="entry name" value="ANTI-SIGMA-F FACTOR RSBW"/>
    <property type="match status" value="1"/>
</dbReference>
<dbReference type="OrthoDB" id="3871793at2"/>
<evidence type="ECO:0000313" key="4">
    <source>
        <dbReference type="Proteomes" id="UP000309174"/>
    </source>
</evidence>
<dbReference type="EMBL" id="VCKW01000082">
    <property type="protein sequence ID" value="TMR00004.1"/>
    <property type="molecule type" value="Genomic_DNA"/>
</dbReference>
<keyword evidence="1" id="KW-0723">Serine/threonine-protein kinase</keyword>
<protein>
    <submittedName>
        <fullName evidence="3">ATP-binding protein</fullName>
    </submittedName>
</protein>
<keyword evidence="1" id="KW-0808">Transferase</keyword>
<sequence>MKARSRSAAVQAGRGLPMPAALIAPESPALVLEPSERAPGRARRYLAERAREIGVADDYTARVVVTELVTNAYKHVGFGHIVVRVLPDGRDDLFVIEVWDEGEGRPVVRDEDQGATNGRGLLLVVQLVHDWGVRSLNEEGKVVWVRCAR</sequence>
<reference evidence="3 4" key="1">
    <citation type="submission" date="2019-05" db="EMBL/GenBank/DDBJ databases">
        <title>Draft genome sequence of Actinomadura sp. 14C53.</title>
        <authorList>
            <person name="Saricaoglu S."/>
            <person name="Isik K."/>
        </authorList>
    </citation>
    <scope>NUCLEOTIDE SEQUENCE [LARGE SCALE GENOMIC DNA]</scope>
    <source>
        <strain evidence="3 4">14C53</strain>
    </source>
</reference>
<name>A0A5C4JBF6_9ACTN</name>
<evidence type="ECO:0000256" key="1">
    <source>
        <dbReference type="ARBA" id="ARBA00022527"/>
    </source>
</evidence>
<gene>
    <name evidence="3" type="ORF">ETD83_17710</name>
</gene>
<dbReference type="GO" id="GO:0004674">
    <property type="term" value="F:protein serine/threonine kinase activity"/>
    <property type="evidence" value="ECO:0007669"/>
    <property type="project" value="UniProtKB-KW"/>
</dbReference>
<dbReference type="Proteomes" id="UP000309174">
    <property type="component" value="Unassembled WGS sequence"/>
</dbReference>
<accession>A0A5C4JBF6</accession>